<evidence type="ECO:0000256" key="4">
    <source>
        <dbReference type="ARBA" id="ARBA00023136"/>
    </source>
</evidence>
<reference evidence="7" key="1">
    <citation type="submission" date="2017-02" db="EMBL/GenBank/DDBJ databases">
        <authorList>
            <person name="Tafer H."/>
            <person name="Lopandic K."/>
        </authorList>
    </citation>
    <scope>NUCLEOTIDE SEQUENCE [LARGE SCALE GENOMIC DNA]</scope>
    <source>
        <strain evidence="7">CBS 366.77</strain>
    </source>
</reference>
<evidence type="ECO:0000313" key="7">
    <source>
        <dbReference type="Proteomes" id="UP000266188"/>
    </source>
</evidence>
<dbReference type="AlphaFoldDB" id="A0A3A2ZAB4"/>
<evidence type="ECO:0000313" key="6">
    <source>
        <dbReference type="EMBL" id="RJE20069.1"/>
    </source>
</evidence>
<dbReference type="GO" id="GO:0005886">
    <property type="term" value="C:plasma membrane"/>
    <property type="evidence" value="ECO:0007669"/>
    <property type="project" value="TreeGrafter"/>
</dbReference>
<dbReference type="Proteomes" id="UP000266188">
    <property type="component" value="Unassembled WGS sequence"/>
</dbReference>
<protein>
    <submittedName>
        <fullName evidence="6">Major Facilitator Superfamily</fullName>
    </submittedName>
</protein>
<feature type="transmembrane region" description="Helical" evidence="5">
    <location>
        <begin position="497"/>
        <end position="520"/>
    </location>
</feature>
<dbReference type="Pfam" id="PF07690">
    <property type="entry name" value="MFS_1"/>
    <property type="match status" value="1"/>
</dbReference>
<feature type="transmembrane region" description="Helical" evidence="5">
    <location>
        <begin position="404"/>
        <end position="425"/>
    </location>
</feature>
<dbReference type="PANTHER" id="PTHR23502:SF50">
    <property type="entry name" value="TRANSPORTER, PUTATIVE (AFU_ORTHOLOGUE AFUA_5G00430)-RELATED"/>
    <property type="match status" value="1"/>
</dbReference>
<dbReference type="PANTHER" id="PTHR23502">
    <property type="entry name" value="MAJOR FACILITATOR SUPERFAMILY"/>
    <property type="match status" value="1"/>
</dbReference>
<evidence type="ECO:0000256" key="5">
    <source>
        <dbReference type="SAM" id="Phobius"/>
    </source>
</evidence>
<dbReference type="InterPro" id="IPR011701">
    <property type="entry name" value="MFS"/>
</dbReference>
<dbReference type="Gene3D" id="1.20.1250.20">
    <property type="entry name" value="MFS general substrate transporter like domains"/>
    <property type="match status" value="1"/>
</dbReference>
<feature type="transmembrane region" description="Helical" evidence="5">
    <location>
        <begin position="354"/>
        <end position="383"/>
    </location>
</feature>
<keyword evidence="7" id="KW-1185">Reference proteome</keyword>
<evidence type="ECO:0000256" key="1">
    <source>
        <dbReference type="ARBA" id="ARBA00004141"/>
    </source>
</evidence>
<feature type="transmembrane region" description="Helical" evidence="5">
    <location>
        <begin position="431"/>
        <end position="456"/>
    </location>
</feature>
<keyword evidence="4 5" id="KW-0472">Membrane</keyword>
<dbReference type="GO" id="GO:0022857">
    <property type="term" value="F:transmembrane transporter activity"/>
    <property type="evidence" value="ECO:0007669"/>
    <property type="project" value="InterPro"/>
</dbReference>
<comment type="subcellular location">
    <subcellularLocation>
        <location evidence="1">Membrane</location>
        <topology evidence="1">Multi-pass membrane protein</topology>
    </subcellularLocation>
</comment>
<feature type="transmembrane region" description="Helical" evidence="5">
    <location>
        <begin position="463"/>
        <end position="485"/>
    </location>
</feature>
<feature type="transmembrane region" description="Helical" evidence="5">
    <location>
        <begin position="214"/>
        <end position="234"/>
    </location>
</feature>
<feature type="transmembrane region" description="Helical" evidence="5">
    <location>
        <begin position="315"/>
        <end position="342"/>
    </location>
</feature>
<dbReference type="SUPFAM" id="SSF103473">
    <property type="entry name" value="MFS general substrate transporter"/>
    <property type="match status" value="1"/>
</dbReference>
<sequence length="541" mass="60171">MSSNNQLVDPNWPPGTVRIEDVSQRDQKADVILDPKPTRDPNDPLNWSLWRKNYNFELCSGMLLRDDGFCIYFSIDVATVTWGPVNAELNMSFAILNDSYAAGCGSLCVGAIILIPFAIKFGRRPVYIFSTALQCGFSIWLARMQNVADLMLTNILSCIVGALAEVMVQMTVADIYFVHQRGLANTVYYWCMTVGTTLSSLAGGYITDSQGWRWVWWWIAILFGGGLVVFILSYEETMFSRPIDGDPISDTTNTPIDKKDSQIASEPFVEKQQPASTTIEIDHSIPRKSYRQRLALWAYSPIPFSVIAKHSYEPFIILFGFPAVFYMAVEYGILTACVTVPITTLSSVMTLPPYNFGAAAIGLMGLPLFIGTSLGALISGPLSDRLALFLAKRHKGIFEPEMRLWIAIAFIPFVPAGMFMFGIGLNNGTHWLLPAFGLAVSSFGSVPLSSSALTYLTDAYTDIIADSLVGLTFIRNLISTMFVFAQQPWIDRVGLSWFYVTFGLITTAILLGNVVFAYFGKRFRARFAGKYYHYARRGMGM</sequence>
<comment type="caution">
    <text evidence="6">The sequence shown here is derived from an EMBL/GenBank/DDBJ whole genome shotgun (WGS) entry which is preliminary data.</text>
</comment>
<feature type="transmembrane region" description="Helical" evidence="5">
    <location>
        <begin position="187"/>
        <end position="208"/>
    </location>
</feature>
<dbReference type="STRING" id="2070753.A0A3A2ZAB4"/>
<evidence type="ECO:0000256" key="3">
    <source>
        <dbReference type="ARBA" id="ARBA00022989"/>
    </source>
</evidence>
<keyword evidence="3 5" id="KW-1133">Transmembrane helix</keyword>
<gene>
    <name evidence="6" type="ORF">PHISCL_07588</name>
</gene>
<keyword evidence="2 5" id="KW-0812">Transmembrane</keyword>
<proteinExistence type="predicted"/>
<feature type="transmembrane region" description="Helical" evidence="5">
    <location>
        <begin position="100"/>
        <end position="119"/>
    </location>
</feature>
<organism evidence="6 7">
    <name type="scientific">Aspergillus sclerotialis</name>
    <dbReference type="NCBI Taxonomy" id="2070753"/>
    <lineage>
        <taxon>Eukaryota</taxon>
        <taxon>Fungi</taxon>
        <taxon>Dikarya</taxon>
        <taxon>Ascomycota</taxon>
        <taxon>Pezizomycotina</taxon>
        <taxon>Eurotiomycetes</taxon>
        <taxon>Eurotiomycetidae</taxon>
        <taxon>Eurotiales</taxon>
        <taxon>Aspergillaceae</taxon>
        <taxon>Aspergillus</taxon>
        <taxon>Aspergillus subgen. Polypaecilum</taxon>
    </lineage>
</organism>
<dbReference type="EMBL" id="MVGC01000341">
    <property type="protein sequence ID" value="RJE20069.1"/>
    <property type="molecule type" value="Genomic_DNA"/>
</dbReference>
<dbReference type="InterPro" id="IPR036259">
    <property type="entry name" value="MFS_trans_sf"/>
</dbReference>
<evidence type="ECO:0000256" key="2">
    <source>
        <dbReference type="ARBA" id="ARBA00022692"/>
    </source>
</evidence>
<feature type="transmembrane region" description="Helical" evidence="5">
    <location>
        <begin position="154"/>
        <end position="178"/>
    </location>
</feature>
<accession>A0A3A2ZAB4</accession>
<name>A0A3A2ZAB4_9EURO</name>
<dbReference type="OrthoDB" id="5215911at2759"/>